<reference evidence="2 3" key="1">
    <citation type="journal article" date="2017" name="Curr. Biol.">
        <title>Genome architecture and evolution of a unichromosomal asexual nematode.</title>
        <authorList>
            <person name="Fradin H."/>
            <person name="Zegar C."/>
            <person name="Gutwein M."/>
            <person name="Lucas J."/>
            <person name="Kovtun M."/>
            <person name="Corcoran D."/>
            <person name="Baugh L.R."/>
            <person name="Kiontke K."/>
            <person name="Gunsalus K."/>
            <person name="Fitch D.H."/>
            <person name="Piano F."/>
        </authorList>
    </citation>
    <scope>NUCLEOTIDE SEQUENCE [LARGE SCALE GENOMIC DNA]</scope>
    <source>
        <strain evidence="2">PF1309</strain>
    </source>
</reference>
<gene>
    <name evidence="2" type="ORF">WR25_07379</name>
</gene>
<keyword evidence="3" id="KW-1185">Reference proteome</keyword>
<feature type="transmembrane region" description="Helical" evidence="1">
    <location>
        <begin position="6"/>
        <end position="23"/>
    </location>
</feature>
<dbReference type="InterPro" id="IPR004988">
    <property type="entry name" value="DUF273"/>
</dbReference>
<dbReference type="PANTHER" id="PTHR31562:SF9">
    <property type="entry name" value="GLYCOSYLTRANSFERASE FAMILY 8 PROTEIN"/>
    <property type="match status" value="1"/>
</dbReference>
<accession>A0A2A2JI65</accession>
<keyword evidence="1" id="KW-0812">Transmembrane</keyword>
<evidence type="ECO:0000313" key="3">
    <source>
        <dbReference type="Proteomes" id="UP000218231"/>
    </source>
</evidence>
<dbReference type="Pfam" id="PF03314">
    <property type="entry name" value="DUF273"/>
    <property type="match status" value="1"/>
</dbReference>
<keyword evidence="1" id="KW-1133">Transmembrane helix</keyword>
<organism evidence="2 3">
    <name type="scientific">Diploscapter pachys</name>
    <dbReference type="NCBI Taxonomy" id="2018661"/>
    <lineage>
        <taxon>Eukaryota</taxon>
        <taxon>Metazoa</taxon>
        <taxon>Ecdysozoa</taxon>
        <taxon>Nematoda</taxon>
        <taxon>Chromadorea</taxon>
        <taxon>Rhabditida</taxon>
        <taxon>Rhabditina</taxon>
        <taxon>Rhabditomorpha</taxon>
        <taxon>Rhabditoidea</taxon>
        <taxon>Rhabditidae</taxon>
        <taxon>Diploscapter</taxon>
    </lineage>
</organism>
<evidence type="ECO:0000256" key="1">
    <source>
        <dbReference type="SAM" id="Phobius"/>
    </source>
</evidence>
<comment type="caution">
    <text evidence="2">The sequence shown here is derived from an EMBL/GenBank/DDBJ whole genome shotgun (WGS) entry which is preliminary data.</text>
</comment>
<dbReference type="Gene3D" id="3.90.550.10">
    <property type="entry name" value="Spore Coat Polysaccharide Biosynthesis Protein SpsA, Chain A"/>
    <property type="match status" value="1"/>
</dbReference>
<dbReference type="STRING" id="2018661.A0A2A2JI65"/>
<proteinExistence type="predicted"/>
<dbReference type="AlphaFoldDB" id="A0A2A2JI65"/>
<dbReference type="Proteomes" id="UP000218231">
    <property type="component" value="Unassembled WGS sequence"/>
</dbReference>
<dbReference type="PANTHER" id="PTHR31562">
    <property type="entry name" value="PROTEIN CBG18972"/>
    <property type="match status" value="1"/>
</dbReference>
<sequence>MYHFYLLAFVSAITYISLSILWFKPDNISLPIIFERKLNIAIVTAVGKNGTNGASEFAYAIDSMKCYCQIHGYQFVVIINEPTSHCNHSDFMFRRHCHAVRVLNDYDYMLYIDADIGVVYPKRKIEEFIDSKFDITFYDRFYDQEIAAGAYIAKNTEWAKKFLNDYEDLFVFIACIRMMLGTVTDFGHIRVMKKGEGWVRDNWITNDLWNETRDFMIHGWKNKQLTKYSDTDLPIS</sequence>
<name>A0A2A2JI65_9BILA</name>
<evidence type="ECO:0008006" key="4">
    <source>
        <dbReference type="Google" id="ProtNLM"/>
    </source>
</evidence>
<dbReference type="InterPro" id="IPR029044">
    <property type="entry name" value="Nucleotide-diphossugar_trans"/>
</dbReference>
<dbReference type="EMBL" id="LIAE01010419">
    <property type="protein sequence ID" value="PAV61301.1"/>
    <property type="molecule type" value="Genomic_DNA"/>
</dbReference>
<dbReference type="OrthoDB" id="407658at2759"/>
<evidence type="ECO:0000313" key="2">
    <source>
        <dbReference type="EMBL" id="PAV61301.1"/>
    </source>
</evidence>
<protein>
    <recommendedName>
        <fullName evidence="4">Nucleotide-diphospho-sugar transferase domain-containing protein</fullName>
    </recommendedName>
</protein>
<keyword evidence="1" id="KW-0472">Membrane</keyword>